<dbReference type="EMBL" id="JANCLT010000004">
    <property type="protein sequence ID" value="MCP8968680.1"/>
    <property type="molecule type" value="Genomic_DNA"/>
</dbReference>
<evidence type="ECO:0000256" key="20">
    <source>
        <dbReference type="ARBA" id="ARBA00024827"/>
    </source>
</evidence>
<dbReference type="Gene3D" id="3.30.565.10">
    <property type="entry name" value="Histidine kinase-like ATPase, C-terminal domain"/>
    <property type="match status" value="1"/>
</dbReference>
<dbReference type="PROSITE" id="PS50885">
    <property type="entry name" value="HAMP"/>
    <property type="match status" value="1"/>
</dbReference>
<dbReference type="PANTHER" id="PTHR24421:SF37">
    <property type="entry name" value="SENSOR HISTIDINE KINASE NARS"/>
    <property type="match status" value="1"/>
</dbReference>
<keyword evidence="26" id="KW-1185">Reference proteome</keyword>
<evidence type="ECO:0000256" key="7">
    <source>
        <dbReference type="ARBA" id="ARBA00022490"/>
    </source>
</evidence>
<feature type="domain" description="HAMP" evidence="24">
    <location>
        <begin position="72"/>
        <end position="124"/>
    </location>
</feature>
<feature type="transmembrane region" description="Helical" evidence="22">
    <location>
        <begin position="12"/>
        <end position="32"/>
    </location>
</feature>
<keyword evidence="8" id="KW-0597">Phosphoprotein</keyword>
<dbReference type="EC" id="2.7.13.3" evidence="21"/>
<keyword evidence="7" id="KW-0963">Cytoplasm</keyword>
<evidence type="ECO:0000256" key="22">
    <source>
        <dbReference type="SAM" id="Phobius"/>
    </source>
</evidence>
<evidence type="ECO:0000313" key="26">
    <source>
        <dbReference type="Proteomes" id="UP001156102"/>
    </source>
</evidence>
<keyword evidence="10 22" id="KW-0812">Transmembrane</keyword>
<feature type="transmembrane region" description="Helical" evidence="22">
    <location>
        <begin position="52"/>
        <end position="71"/>
    </location>
</feature>
<evidence type="ECO:0000256" key="14">
    <source>
        <dbReference type="ARBA" id="ARBA00022840"/>
    </source>
</evidence>
<keyword evidence="5 21" id="KW-1003">Cell membrane</keyword>
<evidence type="ECO:0000256" key="19">
    <source>
        <dbReference type="ARBA" id="ARBA00023136"/>
    </source>
</evidence>
<evidence type="ECO:0000256" key="21">
    <source>
        <dbReference type="PIRNR" id="PIRNR037431"/>
    </source>
</evidence>
<comment type="catalytic activity">
    <reaction evidence="1 21">
        <text>ATP + protein L-histidine = ADP + protein N-phospho-L-histidine.</text>
        <dbReference type="EC" id="2.7.13.3"/>
    </reaction>
</comment>
<evidence type="ECO:0000256" key="8">
    <source>
        <dbReference type="ARBA" id="ARBA00022553"/>
    </source>
</evidence>
<dbReference type="InterPro" id="IPR004358">
    <property type="entry name" value="Sig_transdc_His_kin-like_C"/>
</dbReference>
<comment type="subcellular location">
    <subcellularLocation>
        <location evidence="4 21">Cell membrane</location>
        <topology evidence="4 21">Multi-pass membrane protein</topology>
    </subcellularLocation>
    <subcellularLocation>
        <location evidence="3">Cytoplasm</location>
    </subcellularLocation>
</comment>
<evidence type="ECO:0000259" key="23">
    <source>
        <dbReference type="PROSITE" id="PS50109"/>
    </source>
</evidence>
<evidence type="ECO:0000256" key="18">
    <source>
        <dbReference type="ARBA" id="ARBA00023014"/>
    </source>
</evidence>
<dbReference type="Pfam" id="PF02518">
    <property type="entry name" value="HATPase_c"/>
    <property type="match status" value="1"/>
</dbReference>
<keyword evidence="11" id="KW-0479">Metal-binding</keyword>
<dbReference type="Proteomes" id="UP001156102">
    <property type="component" value="Unassembled WGS sequence"/>
</dbReference>
<dbReference type="PANTHER" id="PTHR24421">
    <property type="entry name" value="NITRATE/NITRITE SENSOR PROTEIN NARX-RELATED"/>
    <property type="match status" value="1"/>
</dbReference>
<keyword evidence="17 21" id="KW-0902">Two-component regulatory system</keyword>
<comment type="caution">
    <text evidence="25">The sequence shown here is derived from an EMBL/GenBank/DDBJ whole genome shotgun (WGS) entry which is preliminary data.</text>
</comment>
<dbReference type="PRINTS" id="PR00344">
    <property type="entry name" value="BCTRLSENSOR"/>
</dbReference>
<organism evidence="25 26">
    <name type="scientific">Ectobacillus ponti</name>
    <dbReference type="NCBI Taxonomy" id="2961894"/>
    <lineage>
        <taxon>Bacteria</taxon>
        <taxon>Bacillati</taxon>
        <taxon>Bacillota</taxon>
        <taxon>Bacilli</taxon>
        <taxon>Bacillales</taxon>
        <taxon>Bacillaceae</taxon>
        <taxon>Ectobacillus</taxon>
    </lineage>
</organism>
<dbReference type="Pfam" id="PF07730">
    <property type="entry name" value="HisKA_3"/>
    <property type="match status" value="1"/>
</dbReference>
<dbReference type="GO" id="GO:0005886">
    <property type="term" value="C:plasma membrane"/>
    <property type="evidence" value="ECO:0007669"/>
    <property type="project" value="UniProtKB-SubCell"/>
</dbReference>
<evidence type="ECO:0000256" key="5">
    <source>
        <dbReference type="ARBA" id="ARBA00022475"/>
    </source>
</evidence>
<dbReference type="InterPro" id="IPR003660">
    <property type="entry name" value="HAMP_dom"/>
</dbReference>
<dbReference type="CDD" id="cd16917">
    <property type="entry name" value="HATPase_UhpB-NarQ-NarX-like"/>
    <property type="match status" value="1"/>
</dbReference>
<dbReference type="InterPro" id="IPR050482">
    <property type="entry name" value="Sensor_HK_TwoCompSys"/>
</dbReference>
<dbReference type="InterPro" id="IPR011712">
    <property type="entry name" value="Sig_transdc_His_kin_sub3_dim/P"/>
</dbReference>
<feature type="domain" description="Histidine kinase" evidence="23">
    <location>
        <begin position="151"/>
        <end position="344"/>
    </location>
</feature>
<evidence type="ECO:0000256" key="11">
    <source>
        <dbReference type="ARBA" id="ARBA00022723"/>
    </source>
</evidence>
<evidence type="ECO:0000256" key="3">
    <source>
        <dbReference type="ARBA" id="ARBA00004496"/>
    </source>
</evidence>
<keyword evidence="16" id="KW-0408">Iron</keyword>
<evidence type="ECO:0000256" key="4">
    <source>
        <dbReference type="ARBA" id="ARBA00004651"/>
    </source>
</evidence>
<evidence type="ECO:0000256" key="6">
    <source>
        <dbReference type="ARBA" id="ARBA00022485"/>
    </source>
</evidence>
<dbReference type="SMART" id="SM00387">
    <property type="entry name" value="HATPase_c"/>
    <property type="match status" value="1"/>
</dbReference>
<evidence type="ECO:0000313" key="25">
    <source>
        <dbReference type="EMBL" id="MCP8968680.1"/>
    </source>
</evidence>
<gene>
    <name evidence="25" type="ORF">NK662_09035</name>
</gene>
<keyword evidence="14 21" id="KW-0067">ATP-binding</keyword>
<evidence type="ECO:0000259" key="24">
    <source>
        <dbReference type="PROSITE" id="PS50885"/>
    </source>
</evidence>
<dbReference type="RefSeq" id="WP_254758908.1">
    <property type="nucleotide sequence ID" value="NZ_JANCLT010000004.1"/>
</dbReference>
<dbReference type="SUPFAM" id="SSF55874">
    <property type="entry name" value="ATPase domain of HSP90 chaperone/DNA topoisomerase II/histidine kinase"/>
    <property type="match status" value="1"/>
</dbReference>
<evidence type="ECO:0000256" key="9">
    <source>
        <dbReference type="ARBA" id="ARBA00022679"/>
    </source>
</evidence>
<dbReference type="Gene3D" id="6.10.340.10">
    <property type="match status" value="1"/>
</dbReference>
<dbReference type="InterPro" id="IPR017202">
    <property type="entry name" value="LiaS/VraS"/>
</dbReference>
<keyword evidence="18" id="KW-0411">Iron-sulfur</keyword>
<dbReference type="InterPro" id="IPR005467">
    <property type="entry name" value="His_kinase_dom"/>
</dbReference>
<keyword evidence="13 21" id="KW-0418">Kinase</keyword>
<dbReference type="InterPro" id="IPR036890">
    <property type="entry name" value="HATPase_C_sf"/>
</dbReference>
<dbReference type="Gene3D" id="1.20.5.1930">
    <property type="match status" value="1"/>
</dbReference>
<dbReference type="InterPro" id="IPR003594">
    <property type="entry name" value="HATPase_dom"/>
</dbReference>
<sequence>MQYKHGFFRTVFHTSLLGAAGAALFATVIYTWTSGQDVYSFLWTKIASVPVVLFVLGGSVLLGGAIGYAAAQQLRRRVNTLSAMLMDLERGNLQVQMPEGELDELGQVEKRIAALGGRLQEQTALFQRIASERTEWSEELRQEAISQERHRLARELHDSVSQQLFAMSMMMSAVNAQEQACAEPVRRQLQLIENMIVNAQSEMRALLLHLRPVQLEGKKLAEGIDELLTELSRKQHIRLEWLVDPVQLNRGVEDHLFRILQEALSNTLRHAKAKKMEVRLRAVGGQVILKVLDDGVGFQVEQRKAGAYGLQSIQERVQEIGGTWKIISFPGKGTQLEVKVPMIEQGDEA</sequence>
<keyword evidence="15 22" id="KW-1133">Transmembrane helix</keyword>
<keyword evidence="12 21" id="KW-0547">Nucleotide-binding</keyword>
<dbReference type="GO" id="GO:0005524">
    <property type="term" value="F:ATP binding"/>
    <property type="evidence" value="ECO:0007669"/>
    <property type="project" value="UniProtKB-UniRule"/>
</dbReference>
<dbReference type="GO" id="GO:0046983">
    <property type="term" value="F:protein dimerization activity"/>
    <property type="evidence" value="ECO:0007669"/>
    <property type="project" value="InterPro"/>
</dbReference>
<keyword evidence="9 21" id="KW-0808">Transferase</keyword>
<evidence type="ECO:0000256" key="17">
    <source>
        <dbReference type="ARBA" id="ARBA00023012"/>
    </source>
</evidence>
<evidence type="ECO:0000256" key="2">
    <source>
        <dbReference type="ARBA" id="ARBA00001966"/>
    </source>
</evidence>
<evidence type="ECO:0000256" key="1">
    <source>
        <dbReference type="ARBA" id="ARBA00000085"/>
    </source>
</evidence>
<evidence type="ECO:0000256" key="16">
    <source>
        <dbReference type="ARBA" id="ARBA00023004"/>
    </source>
</evidence>
<dbReference type="AlphaFoldDB" id="A0AA42BP38"/>
<reference evidence="25" key="1">
    <citation type="submission" date="2022-07" db="EMBL/GenBank/DDBJ databases">
        <authorList>
            <person name="Li W.-J."/>
            <person name="Deng Q.-Q."/>
        </authorList>
    </citation>
    <scope>NUCLEOTIDE SEQUENCE</scope>
    <source>
        <strain evidence="25">SYSU M60031</strain>
    </source>
</reference>
<proteinExistence type="predicted"/>
<keyword evidence="6" id="KW-0004">4Fe-4S</keyword>
<keyword evidence="19 21" id="KW-0472">Membrane</keyword>
<evidence type="ECO:0000256" key="15">
    <source>
        <dbReference type="ARBA" id="ARBA00022989"/>
    </source>
</evidence>
<dbReference type="PROSITE" id="PS50109">
    <property type="entry name" value="HIS_KIN"/>
    <property type="match status" value="1"/>
</dbReference>
<protein>
    <recommendedName>
        <fullName evidence="21">Sensor histidine kinase</fullName>
        <ecNumber evidence="21">2.7.13.3</ecNumber>
    </recommendedName>
</protein>
<evidence type="ECO:0000256" key="10">
    <source>
        <dbReference type="ARBA" id="ARBA00022692"/>
    </source>
</evidence>
<dbReference type="GO" id="GO:0000155">
    <property type="term" value="F:phosphorelay sensor kinase activity"/>
    <property type="evidence" value="ECO:0007669"/>
    <property type="project" value="UniProtKB-UniRule"/>
</dbReference>
<comment type="cofactor">
    <cofactor evidence="2">
        <name>[4Fe-4S] cluster</name>
        <dbReference type="ChEBI" id="CHEBI:49883"/>
    </cofactor>
</comment>
<dbReference type="GO" id="GO:0051539">
    <property type="term" value="F:4 iron, 4 sulfur cluster binding"/>
    <property type="evidence" value="ECO:0007669"/>
    <property type="project" value="UniProtKB-KW"/>
</dbReference>
<comment type="function">
    <text evidence="20">Member of the two-component regulatory system NreB/NreC involved in the control of dissimilatory nitrate/nitrite reduction in response to oxygen. NreB functions as a direct oxygen sensor histidine kinase which is autophosphorylated, in the absence of oxygen, probably at the conserved histidine residue, and transfers its phosphate group probably to a conserved aspartate residue of NreC. NreB/NreC activates the expression of the nitrate (narGHJI) and nitrite (nir) reductase operons, as well as the putative nitrate transporter gene narT.</text>
</comment>
<dbReference type="GO" id="GO:0046872">
    <property type="term" value="F:metal ion binding"/>
    <property type="evidence" value="ECO:0007669"/>
    <property type="project" value="UniProtKB-KW"/>
</dbReference>
<evidence type="ECO:0000256" key="13">
    <source>
        <dbReference type="ARBA" id="ARBA00022777"/>
    </source>
</evidence>
<accession>A0AA42BP38</accession>
<dbReference type="PIRSF" id="PIRSF037431">
    <property type="entry name" value="STHK_LiaS"/>
    <property type="match status" value="1"/>
</dbReference>
<dbReference type="GO" id="GO:0005737">
    <property type="term" value="C:cytoplasm"/>
    <property type="evidence" value="ECO:0007669"/>
    <property type="project" value="UniProtKB-SubCell"/>
</dbReference>
<evidence type="ECO:0000256" key="12">
    <source>
        <dbReference type="ARBA" id="ARBA00022741"/>
    </source>
</evidence>
<name>A0AA42BP38_9BACI</name>